<name>A0A7K1SQK0_9BACT</name>
<dbReference type="Proteomes" id="UP000436006">
    <property type="component" value="Unassembled WGS sequence"/>
</dbReference>
<comment type="caution">
    <text evidence="1">The sequence shown here is derived from an EMBL/GenBank/DDBJ whole genome shotgun (WGS) entry which is preliminary data.</text>
</comment>
<proteinExistence type="predicted"/>
<sequence>MPGTSFTSPFDLTFDSTFQGLINTSADIAADDCRLPGVYLHWLSNRGWCSFLFRGNSEEDFDAKSNGTIEQAGLITDIQRQGTPTILARAGSLTKAQAAVIRSLFISPRVYALAPGSDGKIKACPVRVDEGTYPVNRDASPLMRIEVKISFPKLTGQRA</sequence>
<gene>
    <name evidence="1" type="ORF">GO755_39090</name>
</gene>
<organism evidence="1 2">
    <name type="scientific">Spirosoma arboris</name>
    <dbReference type="NCBI Taxonomy" id="2682092"/>
    <lineage>
        <taxon>Bacteria</taxon>
        <taxon>Pseudomonadati</taxon>
        <taxon>Bacteroidota</taxon>
        <taxon>Cytophagia</taxon>
        <taxon>Cytophagales</taxon>
        <taxon>Cytophagaceae</taxon>
        <taxon>Spirosoma</taxon>
    </lineage>
</organism>
<keyword evidence="2" id="KW-1185">Reference proteome</keyword>
<dbReference type="AlphaFoldDB" id="A0A7K1SQK0"/>
<accession>A0A7K1SQK0</accession>
<dbReference type="EMBL" id="WPIN01000030">
    <property type="protein sequence ID" value="MVM36085.1"/>
    <property type="molecule type" value="Genomic_DNA"/>
</dbReference>
<protein>
    <submittedName>
        <fullName evidence="1">Uncharacterized protein</fullName>
    </submittedName>
</protein>
<evidence type="ECO:0000313" key="1">
    <source>
        <dbReference type="EMBL" id="MVM36085.1"/>
    </source>
</evidence>
<dbReference type="RefSeq" id="WP_157590883.1">
    <property type="nucleotide sequence ID" value="NZ_WPIN01000030.1"/>
</dbReference>
<evidence type="ECO:0000313" key="2">
    <source>
        <dbReference type="Proteomes" id="UP000436006"/>
    </source>
</evidence>
<reference evidence="1 2" key="1">
    <citation type="submission" date="2019-12" db="EMBL/GenBank/DDBJ databases">
        <title>Spirosoma sp. HMF4905 genome sequencing and assembly.</title>
        <authorList>
            <person name="Kang H."/>
            <person name="Cha I."/>
            <person name="Kim H."/>
            <person name="Joh K."/>
        </authorList>
    </citation>
    <scope>NUCLEOTIDE SEQUENCE [LARGE SCALE GENOMIC DNA]</scope>
    <source>
        <strain evidence="1 2">HMF4905</strain>
    </source>
</reference>